<dbReference type="EMBL" id="CP000148">
    <property type="protein sequence ID" value="ABB30385.1"/>
    <property type="molecule type" value="Genomic_DNA"/>
</dbReference>
<dbReference type="PANTHER" id="PTHR43648">
    <property type="entry name" value="ELECTRON TRANSFER FLAVOPROTEIN BETA SUBUNIT LYSINE METHYLTRANSFERASE"/>
    <property type="match status" value="1"/>
</dbReference>
<sequence length="214" mass="22947">MYGRIFTPFAIGGFTIVPEDHPEDPAAGLPLIMGKKGAFGSGEHETTASCLEEMERIPGIAGMRCLDLGSGTGILAVAAIRLGAASVVAVDIDPKAAESCAANVRLNGMEGRIFSVCGELASVGREPYDLLLANIYADIHLALAHEMVGLVRPGGWLILSGIPLQDKFDIQRRFRNLGCIEHDWQILEEYVTIVLRKPDAEGDEMIDEKAASSL</sequence>
<proteinExistence type="predicted"/>
<protein>
    <submittedName>
        <fullName evidence="3">SAM-dependent methyltransferase, putative</fullName>
    </submittedName>
</protein>
<dbReference type="AlphaFoldDB" id="Q39ZD9"/>
<dbReference type="RefSeq" id="WP_004512721.1">
    <property type="nucleotide sequence ID" value="NC_007517.1"/>
</dbReference>
<dbReference type="SUPFAM" id="SSF53335">
    <property type="entry name" value="S-adenosyl-L-methionine-dependent methyltransferases"/>
    <property type="match status" value="1"/>
</dbReference>
<reference evidence="3 4" key="1">
    <citation type="submission" date="2005-10" db="EMBL/GenBank/DDBJ databases">
        <title>Complete sequence of Geobacter metallireducens GS-15.</title>
        <authorList>
            <consortium name="US DOE Joint Genome Institute"/>
            <person name="Copeland A."/>
            <person name="Lucas S."/>
            <person name="Lapidus A."/>
            <person name="Barry K."/>
            <person name="Detter J.C."/>
            <person name="Glavina T."/>
            <person name="Hammon N."/>
            <person name="Israni S."/>
            <person name="Pitluck S."/>
            <person name="Di Bartolo G."/>
            <person name="Chain P."/>
            <person name="Schmutz J."/>
            <person name="Larimer F."/>
            <person name="Land M."/>
            <person name="Kyrpides N."/>
            <person name="Ivanova N."/>
            <person name="Richardson P."/>
        </authorList>
    </citation>
    <scope>NUCLEOTIDE SEQUENCE [LARGE SCALE GENOMIC DNA]</scope>
    <source>
        <strain evidence="4">ATCC 53774 / DSM 7210 / GS-15</strain>
    </source>
</reference>
<keyword evidence="2 3" id="KW-0808">Transferase</keyword>
<evidence type="ECO:0000256" key="1">
    <source>
        <dbReference type="ARBA" id="ARBA00022603"/>
    </source>
</evidence>
<dbReference type="eggNOG" id="COG2264">
    <property type="taxonomic scope" value="Bacteria"/>
</dbReference>
<dbReference type="PANTHER" id="PTHR43648:SF1">
    <property type="entry name" value="ELECTRON TRANSFER FLAVOPROTEIN BETA SUBUNIT LYSINE METHYLTRANSFERASE"/>
    <property type="match status" value="1"/>
</dbReference>
<accession>Q39ZD9</accession>
<dbReference type="CDD" id="cd02440">
    <property type="entry name" value="AdoMet_MTases"/>
    <property type="match status" value="1"/>
</dbReference>
<dbReference type="HOGENOM" id="CLU_049382_3_1_7"/>
<dbReference type="Pfam" id="PF06325">
    <property type="entry name" value="PrmA"/>
    <property type="match status" value="1"/>
</dbReference>
<dbReference type="STRING" id="269799.Gmet_0136"/>
<gene>
    <name evidence="3" type="ordered locus">Gmet_0136</name>
</gene>
<evidence type="ECO:0000313" key="4">
    <source>
        <dbReference type="Proteomes" id="UP000007073"/>
    </source>
</evidence>
<evidence type="ECO:0000313" key="3">
    <source>
        <dbReference type="EMBL" id="ABB30385.1"/>
    </source>
</evidence>
<dbReference type="GO" id="GO:0008276">
    <property type="term" value="F:protein methyltransferase activity"/>
    <property type="evidence" value="ECO:0007669"/>
    <property type="project" value="TreeGrafter"/>
</dbReference>
<name>Q39ZD9_GEOMG</name>
<dbReference type="InterPro" id="IPR029063">
    <property type="entry name" value="SAM-dependent_MTases_sf"/>
</dbReference>
<dbReference type="GO" id="GO:0032259">
    <property type="term" value="P:methylation"/>
    <property type="evidence" value="ECO:0007669"/>
    <property type="project" value="UniProtKB-KW"/>
</dbReference>
<keyword evidence="4" id="KW-1185">Reference proteome</keyword>
<organism evidence="3 4">
    <name type="scientific">Geobacter metallireducens (strain ATCC 53774 / DSM 7210 / GS-15)</name>
    <dbReference type="NCBI Taxonomy" id="269799"/>
    <lineage>
        <taxon>Bacteria</taxon>
        <taxon>Pseudomonadati</taxon>
        <taxon>Thermodesulfobacteriota</taxon>
        <taxon>Desulfuromonadia</taxon>
        <taxon>Geobacterales</taxon>
        <taxon>Geobacteraceae</taxon>
        <taxon>Geobacter</taxon>
    </lineage>
</organism>
<dbReference type="InterPro" id="IPR050078">
    <property type="entry name" value="Ribosomal_L11_MeTrfase_PrmA"/>
</dbReference>
<keyword evidence="1 3" id="KW-0489">Methyltransferase</keyword>
<reference evidence="3 4" key="2">
    <citation type="journal article" date="2009" name="BMC Microbiol.">
        <title>The genome sequence of Geobacter metallireducens: features of metabolism, physiology and regulation common and dissimilar to Geobacter sulfurreducens.</title>
        <authorList>
            <person name="Aklujkar M."/>
            <person name="Krushkal J."/>
            <person name="DiBartolo G."/>
            <person name="Lapidus A."/>
            <person name="Land M.L."/>
            <person name="Lovley D.R."/>
        </authorList>
    </citation>
    <scope>NUCLEOTIDE SEQUENCE [LARGE SCALE GENOMIC DNA]</scope>
    <source>
        <strain evidence="4">ATCC 53774 / DSM 7210 / GS-15</strain>
    </source>
</reference>
<dbReference type="KEGG" id="gme:Gmet_0136"/>
<dbReference type="Proteomes" id="UP000007073">
    <property type="component" value="Chromosome"/>
</dbReference>
<dbReference type="Gene3D" id="3.40.50.150">
    <property type="entry name" value="Vaccinia Virus protein VP39"/>
    <property type="match status" value="1"/>
</dbReference>
<evidence type="ECO:0000256" key="2">
    <source>
        <dbReference type="ARBA" id="ARBA00022679"/>
    </source>
</evidence>